<keyword evidence="3" id="KW-1185">Reference proteome</keyword>
<evidence type="ECO:0000256" key="1">
    <source>
        <dbReference type="SAM" id="MobiDB-lite"/>
    </source>
</evidence>
<evidence type="ECO:0000313" key="3">
    <source>
        <dbReference type="Proteomes" id="UP001589710"/>
    </source>
</evidence>
<sequence>MNQRKDNYRAALQRGQAEPQPHTPKVTTLNSRYVRITIELDPELQRHLERWTAPTVALLTNTGTAALRVLTAFAVGTPSSGTGSRT</sequence>
<dbReference type="Proteomes" id="UP001589710">
    <property type="component" value="Unassembled WGS sequence"/>
</dbReference>
<feature type="region of interest" description="Disordered" evidence="1">
    <location>
        <begin position="1"/>
        <end position="28"/>
    </location>
</feature>
<name>A0ABV5R6V1_9ACTN</name>
<reference evidence="2 3" key="1">
    <citation type="submission" date="2024-09" db="EMBL/GenBank/DDBJ databases">
        <authorList>
            <person name="Sun Q."/>
            <person name="Mori K."/>
        </authorList>
    </citation>
    <scope>NUCLEOTIDE SEQUENCE [LARGE SCALE GENOMIC DNA]</scope>
    <source>
        <strain evidence="2 3">JCM 3331</strain>
    </source>
</reference>
<proteinExistence type="predicted"/>
<accession>A0ABV5R6V1</accession>
<dbReference type="RefSeq" id="WP_345511151.1">
    <property type="nucleotide sequence ID" value="NZ_BAAAXD010000011.1"/>
</dbReference>
<gene>
    <name evidence="2" type="ORF">ACFFTL_14915</name>
</gene>
<organism evidence="2 3">
    <name type="scientific">Streptomyces yanii</name>
    <dbReference type="NCBI Taxonomy" id="78510"/>
    <lineage>
        <taxon>Bacteria</taxon>
        <taxon>Bacillati</taxon>
        <taxon>Actinomycetota</taxon>
        <taxon>Actinomycetes</taxon>
        <taxon>Kitasatosporales</taxon>
        <taxon>Streptomycetaceae</taxon>
        <taxon>Streptomyces</taxon>
    </lineage>
</organism>
<dbReference type="EMBL" id="JBHMCG010000062">
    <property type="protein sequence ID" value="MFB9573575.1"/>
    <property type="molecule type" value="Genomic_DNA"/>
</dbReference>
<comment type="caution">
    <text evidence="2">The sequence shown here is derived from an EMBL/GenBank/DDBJ whole genome shotgun (WGS) entry which is preliminary data.</text>
</comment>
<evidence type="ECO:0000313" key="2">
    <source>
        <dbReference type="EMBL" id="MFB9573575.1"/>
    </source>
</evidence>
<protein>
    <submittedName>
        <fullName evidence="2">Uncharacterized protein</fullName>
    </submittedName>
</protein>